<comment type="caution">
    <text evidence="3">The sequence shown here is derived from an EMBL/GenBank/DDBJ whole genome shotgun (WGS) entry which is preliminary data.</text>
</comment>
<dbReference type="InterPro" id="IPR003797">
    <property type="entry name" value="DegV"/>
</dbReference>
<proteinExistence type="predicted"/>
<dbReference type="Pfam" id="PF02645">
    <property type="entry name" value="DegV"/>
    <property type="match status" value="1"/>
</dbReference>
<sequence length="289" mass="32461">MKEYVIATDDTCDMPESFYEEHQIPYVSLSCTVNGETFDKEHKVDSHQFYEWMRAGAMPTTSQANSEDIKKCWRPYVEKGIDILYLGFSSGLSGSVNSGRIAAQELMEEYPEITIRVVDSLCASMGEGLLLYYAVKMKEEGKSMQEVGDFLEENKLYLCHVFTVDDLFHLHRGGRVSKLSAIVGTMAGIKPMLHVDDEGHLILLSKVRGRKKALAELVRMMDERIGSWKDKNQTIFISHGDCEKDARMVADLVREKYGIEDIHIHPVGATIGAHAGPGTVALFFLGDKR</sequence>
<organism evidence="3 4">
    <name type="scientific">Candidatus Eubacterium avistercoris</name>
    <dbReference type="NCBI Taxonomy" id="2838567"/>
    <lineage>
        <taxon>Bacteria</taxon>
        <taxon>Bacillati</taxon>
        <taxon>Bacillota</taxon>
        <taxon>Clostridia</taxon>
        <taxon>Eubacteriales</taxon>
        <taxon>Eubacteriaceae</taxon>
        <taxon>Eubacterium</taxon>
    </lineage>
</organism>
<gene>
    <name evidence="3" type="ORF">IAA08_11185</name>
</gene>
<dbReference type="GO" id="GO:0008289">
    <property type="term" value="F:lipid binding"/>
    <property type="evidence" value="ECO:0007669"/>
    <property type="project" value="UniProtKB-KW"/>
</dbReference>
<evidence type="ECO:0000256" key="2">
    <source>
        <dbReference type="ARBA" id="ARBA00023121"/>
    </source>
</evidence>
<dbReference type="Gene3D" id="2.20.28.50">
    <property type="entry name" value="degv family protein"/>
    <property type="match status" value="1"/>
</dbReference>
<dbReference type="NCBIfam" id="TIGR00762">
    <property type="entry name" value="DegV"/>
    <property type="match status" value="1"/>
</dbReference>
<dbReference type="Gene3D" id="3.40.50.10440">
    <property type="entry name" value="Dihydroxyacetone kinase, domain 1"/>
    <property type="match status" value="1"/>
</dbReference>
<accession>A0A9D2D4V1</accession>
<evidence type="ECO:0000313" key="3">
    <source>
        <dbReference type="EMBL" id="HIZ08481.1"/>
    </source>
</evidence>
<protein>
    <submittedName>
        <fullName evidence="3">DegV family protein</fullName>
    </submittedName>
</protein>
<dbReference type="AlphaFoldDB" id="A0A9D2D4V1"/>
<keyword evidence="2" id="KW-0446">Lipid-binding</keyword>
<name>A0A9D2D4V1_9FIRM</name>
<dbReference type="Proteomes" id="UP000824024">
    <property type="component" value="Unassembled WGS sequence"/>
</dbReference>
<dbReference type="PROSITE" id="PS51482">
    <property type="entry name" value="DEGV"/>
    <property type="match status" value="1"/>
</dbReference>
<dbReference type="EMBL" id="DXCH01000298">
    <property type="protein sequence ID" value="HIZ08481.1"/>
    <property type="molecule type" value="Genomic_DNA"/>
</dbReference>
<dbReference type="PANTHER" id="PTHR33434:SF3">
    <property type="entry name" value="DEGV DOMAIN-CONTAINING PROTEIN YITS"/>
    <property type="match status" value="1"/>
</dbReference>
<dbReference type="InterPro" id="IPR050270">
    <property type="entry name" value="DegV_domain_contain"/>
</dbReference>
<reference evidence="3" key="1">
    <citation type="journal article" date="2021" name="PeerJ">
        <title>Extensive microbial diversity within the chicken gut microbiome revealed by metagenomics and culture.</title>
        <authorList>
            <person name="Gilroy R."/>
            <person name="Ravi A."/>
            <person name="Getino M."/>
            <person name="Pursley I."/>
            <person name="Horton D.L."/>
            <person name="Alikhan N.F."/>
            <person name="Baker D."/>
            <person name="Gharbi K."/>
            <person name="Hall N."/>
            <person name="Watson M."/>
            <person name="Adriaenssens E.M."/>
            <person name="Foster-Nyarko E."/>
            <person name="Jarju S."/>
            <person name="Secka A."/>
            <person name="Antonio M."/>
            <person name="Oren A."/>
            <person name="Chaudhuri R.R."/>
            <person name="La Ragione R."/>
            <person name="Hildebrand F."/>
            <person name="Pallen M.J."/>
        </authorList>
    </citation>
    <scope>NUCLEOTIDE SEQUENCE</scope>
    <source>
        <strain evidence="3">CHK192-9172</strain>
    </source>
</reference>
<reference evidence="3" key="2">
    <citation type="submission" date="2021-04" db="EMBL/GenBank/DDBJ databases">
        <authorList>
            <person name="Gilroy R."/>
        </authorList>
    </citation>
    <scope>NUCLEOTIDE SEQUENCE</scope>
    <source>
        <strain evidence="3">CHK192-9172</strain>
    </source>
</reference>
<dbReference type="SUPFAM" id="SSF82549">
    <property type="entry name" value="DAK1/DegV-like"/>
    <property type="match status" value="1"/>
</dbReference>
<dbReference type="InterPro" id="IPR043168">
    <property type="entry name" value="DegV_C"/>
</dbReference>
<dbReference type="Gene3D" id="3.30.1180.10">
    <property type="match status" value="1"/>
</dbReference>
<evidence type="ECO:0000313" key="4">
    <source>
        <dbReference type="Proteomes" id="UP000824024"/>
    </source>
</evidence>
<comment type="function">
    <text evidence="1">May bind long-chain fatty acids, such as palmitate, and may play a role in lipid transport or fatty acid metabolism.</text>
</comment>
<evidence type="ECO:0000256" key="1">
    <source>
        <dbReference type="ARBA" id="ARBA00003238"/>
    </source>
</evidence>
<dbReference type="PANTHER" id="PTHR33434">
    <property type="entry name" value="DEGV DOMAIN-CONTAINING PROTEIN DR_1986-RELATED"/>
    <property type="match status" value="1"/>
</dbReference>